<dbReference type="InterPro" id="IPR024862">
    <property type="entry name" value="TRPV"/>
</dbReference>
<evidence type="ECO:0000313" key="4">
    <source>
        <dbReference type="EMBL" id="CAE0472460.1"/>
    </source>
</evidence>
<feature type="transmembrane region" description="Helical" evidence="3">
    <location>
        <begin position="427"/>
        <end position="447"/>
    </location>
</feature>
<gene>
    <name evidence="4" type="ORF">CDEB00056_LOCUS17313</name>
</gene>
<feature type="transmembrane region" description="Helical" evidence="3">
    <location>
        <begin position="549"/>
        <end position="570"/>
    </location>
</feature>
<dbReference type="PANTHER" id="PTHR10582:SF2">
    <property type="entry name" value="INACTIVE"/>
    <property type="match status" value="1"/>
</dbReference>
<dbReference type="EMBL" id="HBIO01022517">
    <property type="protein sequence ID" value="CAE0472460.1"/>
    <property type="molecule type" value="Transcribed_RNA"/>
</dbReference>
<keyword evidence="3" id="KW-1133">Transmembrane helix</keyword>
<dbReference type="GO" id="GO:0005216">
    <property type="term" value="F:monoatomic ion channel activity"/>
    <property type="evidence" value="ECO:0007669"/>
    <property type="project" value="InterPro"/>
</dbReference>
<dbReference type="Gene3D" id="1.25.40.20">
    <property type="entry name" value="Ankyrin repeat-containing domain"/>
    <property type="match status" value="1"/>
</dbReference>
<dbReference type="PANTHER" id="PTHR10582">
    <property type="entry name" value="TRANSIENT RECEPTOR POTENTIAL ION CHANNEL PROTEIN"/>
    <property type="match status" value="1"/>
</dbReference>
<keyword evidence="3" id="KW-0812">Transmembrane</keyword>
<dbReference type="GO" id="GO:0098703">
    <property type="term" value="P:calcium ion import across plasma membrane"/>
    <property type="evidence" value="ECO:0007669"/>
    <property type="project" value="TreeGrafter"/>
</dbReference>
<protein>
    <recommendedName>
        <fullName evidence="5">Ion transport domain-containing protein</fullName>
    </recommendedName>
</protein>
<evidence type="ECO:0000256" key="3">
    <source>
        <dbReference type="SAM" id="Phobius"/>
    </source>
</evidence>
<feature type="transmembrane region" description="Helical" evidence="3">
    <location>
        <begin position="625"/>
        <end position="646"/>
    </location>
</feature>
<sequence>MAANNSTVASDTSVYEKGEKLRELLDGVIIFRKAGTKPQDNTRSSVSVIFSRGVKREEEKAAWDPVINELKSLGIVEEEIFSEILLCEFDREMDVFKDERYHPGEIFKTFNVKDTTLNRILRLSPPQYIDNYIAENMPTYDASRNLYHTVHNTRLSDDSWRAFRKECASLRKPKDDEHRGYGLNQIEAVFTIRHSDREDTILATTVRMCPPLSAVTLLLKECRETLSFVDCAQKGWIPLQYAIQYQASPEVVSALIPTEEDMILFSTFQQHNFLNEPDYRERTVLHWAGYYHAHLETIKALRKACSDKVLEIKDHCKHLPYETAIWHGSSVDIIAAFYEPGLDGHPHFDSVLVKLMRSLTDITLKQSEGSPSSLSIDEMELENVTTHYTYCTYNLPSIAARIAKSSRLQKEVEERLVKTLPTFIRTADIIICVMMLISYHFCAVNFLKMNSTDWIYPLTVAAIYITGREIADLRANNIDWFFSIWNYFDALTICLLVYSLCHMWVGARDDELNEGFETLVVVTTIFIWTNALTLLRSTFISLGSFVNGILRIAQVLVPFLMVSLFVLLLFGEVFVLGSLNSEVCQQSFHNTTDFCTFGNSLYTTYGQFVGGIELEDYDESSLMKILSGVFGLIVGIILLNVVIAIVSDSWTGAVVESKEVFWRARMEFLMLSKLPTEESSLDKFLQGIDDLLSKTCKPLWPSKDYWGVFDSFFDRMLSDDVGSFQWQIIFQIRTRLANGMSSKLIMLKAALLLAIFFSIACIWFVIGLFSIGTLWPRPIRCFILSRSLPLENDLKENSNASNENKKGNILTRQHYSQTSSGIEVQSTKSDSTYQWN</sequence>
<accession>A0A7S3QC53</accession>
<feature type="transmembrane region" description="Helical" evidence="3">
    <location>
        <begin position="484"/>
        <end position="507"/>
    </location>
</feature>
<dbReference type="GO" id="GO:0005886">
    <property type="term" value="C:plasma membrane"/>
    <property type="evidence" value="ECO:0007669"/>
    <property type="project" value="TreeGrafter"/>
</dbReference>
<evidence type="ECO:0000256" key="1">
    <source>
        <dbReference type="ARBA" id="ARBA00022737"/>
    </source>
</evidence>
<feature type="transmembrane region" description="Helical" evidence="3">
    <location>
        <begin position="750"/>
        <end position="775"/>
    </location>
</feature>
<proteinExistence type="predicted"/>
<feature type="transmembrane region" description="Helical" evidence="3">
    <location>
        <begin position="519"/>
        <end position="537"/>
    </location>
</feature>
<reference evidence="4" key="1">
    <citation type="submission" date="2021-01" db="EMBL/GenBank/DDBJ databases">
        <authorList>
            <person name="Corre E."/>
            <person name="Pelletier E."/>
            <person name="Niang G."/>
            <person name="Scheremetjew M."/>
            <person name="Finn R."/>
            <person name="Kale V."/>
            <person name="Holt S."/>
            <person name="Cochrane G."/>
            <person name="Meng A."/>
            <person name="Brown T."/>
            <person name="Cohen L."/>
        </authorList>
    </citation>
    <scope>NUCLEOTIDE SEQUENCE</scope>
    <source>
        <strain evidence="4">MM31A-1</strain>
    </source>
</reference>
<keyword evidence="3" id="KW-0472">Membrane</keyword>
<evidence type="ECO:0008006" key="5">
    <source>
        <dbReference type="Google" id="ProtNLM"/>
    </source>
</evidence>
<dbReference type="InterPro" id="IPR036770">
    <property type="entry name" value="Ankyrin_rpt-contain_sf"/>
</dbReference>
<organism evidence="4">
    <name type="scientific">Chaetoceros debilis</name>
    <dbReference type="NCBI Taxonomy" id="122233"/>
    <lineage>
        <taxon>Eukaryota</taxon>
        <taxon>Sar</taxon>
        <taxon>Stramenopiles</taxon>
        <taxon>Ochrophyta</taxon>
        <taxon>Bacillariophyta</taxon>
        <taxon>Coscinodiscophyceae</taxon>
        <taxon>Chaetocerotophycidae</taxon>
        <taxon>Chaetocerotales</taxon>
        <taxon>Chaetocerotaceae</taxon>
        <taxon>Chaetoceros</taxon>
    </lineage>
</organism>
<dbReference type="SUPFAM" id="SSF48403">
    <property type="entry name" value="Ankyrin repeat"/>
    <property type="match status" value="1"/>
</dbReference>
<dbReference type="AlphaFoldDB" id="A0A7S3QC53"/>
<name>A0A7S3QC53_9STRA</name>
<feature type="region of interest" description="Disordered" evidence="2">
    <location>
        <begin position="815"/>
        <end position="836"/>
    </location>
</feature>
<keyword evidence="1" id="KW-0677">Repeat</keyword>
<evidence type="ECO:0000256" key="2">
    <source>
        <dbReference type="SAM" id="MobiDB-lite"/>
    </source>
</evidence>